<dbReference type="AlphaFoldDB" id="A0A0N4WI43"/>
<evidence type="ECO:0000313" key="2">
    <source>
        <dbReference type="Proteomes" id="UP000268014"/>
    </source>
</evidence>
<protein>
    <submittedName>
        <fullName evidence="3">PH domain-containing protein</fullName>
    </submittedName>
</protein>
<dbReference type="Gene3D" id="2.30.29.30">
    <property type="entry name" value="Pleckstrin-homology domain (PH domain)/Phosphotyrosine-binding domain (PTB)"/>
    <property type="match status" value="1"/>
</dbReference>
<sequence>MYYYESEYDLECRGYIDLCDVGSVEVENNGSKAILELRTKKRVYSLLAESRLVAEAWKEKIEIVLKE</sequence>
<evidence type="ECO:0000313" key="3">
    <source>
        <dbReference type="WBParaSite" id="HPLM_0001060301-mRNA-1"/>
    </source>
</evidence>
<dbReference type="SUPFAM" id="SSF50729">
    <property type="entry name" value="PH domain-like"/>
    <property type="match status" value="1"/>
</dbReference>
<accession>A0A0N4WI43</accession>
<dbReference type="Proteomes" id="UP000268014">
    <property type="component" value="Unassembled WGS sequence"/>
</dbReference>
<proteinExistence type="predicted"/>
<dbReference type="WBParaSite" id="HPLM_0001060301-mRNA-1">
    <property type="protein sequence ID" value="HPLM_0001060301-mRNA-1"/>
    <property type="gene ID" value="HPLM_0001060301"/>
</dbReference>
<evidence type="ECO:0000313" key="1">
    <source>
        <dbReference type="EMBL" id="VDO40601.1"/>
    </source>
</evidence>
<reference evidence="1 2" key="2">
    <citation type="submission" date="2018-11" db="EMBL/GenBank/DDBJ databases">
        <authorList>
            <consortium name="Pathogen Informatics"/>
        </authorList>
    </citation>
    <scope>NUCLEOTIDE SEQUENCE [LARGE SCALE GENOMIC DNA]</scope>
    <source>
        <strain evidence="1 2">MHpl1</strain>
    </source>
</reference>
<gene>
    <name evidence="1" type="ORF">HPLM_LOCUS10595</name>
</gene>
<dbReference type="InterPro" id="IPR011993">
    <property type="entry name" value="PH-like_dom_sf"/>
</dbReference>
<reference evidence="3" key="1">
    <citation type="submission" date="2017-02" db="UniProtKB">
        <authorList>
            <consortium name="WormBaseParasite"/>
        </authorList>
    </citation>
    <scope>IDENTIFICATION</scope>
</reference>
<name>A0A0N4WI43_HAEPC</name>
<dbReference type="EMBL" id="UZAF01017339">
    <property type="protein sequence ID" value="VDO40601.1"/>
    <property type="molecule type" value="Genomic_DNA"/>
</dbReference>
<dbReference type="OrthoDB" id="74314at2759"/>
<keyword evidence="2" id="KW-1185">Reference proteome</keyword>
<organism evidence="3">
    <name type="scientific">Haemonchus placei</name>
    <name type="common">Barber's pole worm</name>
    <dbReference type="NCBI Taxonomy" id="6290"/>
    <lineage>
        <taxon>Eukaryota</taxon>
        <taxon>Metazoa</taxon>
        <taxon>Ecdysozoa</taxon>
        <taxon>Nematoda</taxon>
        <taxon>Chromadorea</taxon>
        <taxon>Rhabditida</taxon>
        <taxon>Rhabditina</taxon>
        <taxon>Rhabditomorpha</taxon>
        <taxon>Strongyloidea</taxon>
        <taxon>Trichostrongylidae</taxon>
        <taxon>Haemonchus</taxon>
    </lineage>
</organism>
<dbReference type="STRING" id="6290.A0A0N4WI43"/>